<dbReference type="InterPro" id="IPR001296">
    <property type="entry name" value="Glyco_trans_1"/>
</dbReference>
<keyword evidence="2 5" id="KW-0808">Transferase</keyword>
<dbReference type="SUPFAM" id="SSF53756">
    <property type="entry name" value="UDP-Glycosyltransferase/glycogen phosphorylase"/>
    <property type="match status" value="1"/>
</dbReference>
<accession>A0A853ASI6</accession>
<dbReference type="Pfam" id="PF00534">
    <property type="entry name" value="Glycos_transf_1"/>
    <property type="match status" value="1"/>
</dbReference>
<dbReference type="Gene3D" id="3.40.50.2000">
    <property type="entry name" value="Glycogen Phosphorylase B"/>
    <property type="match status" value="2"/>
</dbReference>
<dbReference type="InterPro" id="IPR028098">
    <property type="entry name" value="Glyco_trans_4-like_N"/>
</dbReference>
<dbReference type="PANTHER" id="PTHR45947:SF3">
    <property type="entry name" value="SULFOQUINOVOSYL TRANSFERASE SQD2"/>
    <property type="match status" value="1"/>
</dbReference>
<keyword evidence="6" id="KW-1185">Reference proteome</keyword>
<evidence type="ECO:0000259" key="4">
    <source>
        <dbReference type="Pfam" id="PF13439"/>
    </source>
</evidence>
<evidence type="ECO:0000313" key="6">
    <source>
        <dbReference type="Proteomes" id="UP000587002"/>
    </source>
</evidence>
<keyword evidence="1" id="KW-0328">Glycosyltransferase</keyword>
<dbReference type="AlphaFoldDB" id="A0A853ASI6"/>
<evidence type="ECO:0000313" key="5">
    <source>
        <dbReference type="EMBL" id="NYI85151.1"/>
    </source>
</evidence>
<feature type="domain" description="Glycosyltransferase subfamily 4-like N-terminal" evidence="4">
    <location>
        <begin position="14"/>
        <end position="175"/>
    </location>
</feature>
<dbReference type="GO" id="GO:1901137">
    <property type="term" value="P:carbohydrate derivative biosynthetic process"/>
    <property type="evidence" value="ECO:0007669"/>
    <property type="project" value="UniProtKB-ARBA"/>
</dbReference>
<gene>
    <name evidence="5" type="ORF">HNR68_003781</name>
</gene>
<protein>
    <submittedName>
        <fullName evidence="5">Glycosyltransferase involved in cell wall biosynthesis</fullName>
    </submittedName>
</protein>
<dbReference type="Proteomes" id="UP000587002">
    <property type="component" value="Unassembled WGS sequence"/>
</dbReference>
<dbReference type="GO" id="GO:0016758">
    <property type="term" value="F:hexosyltransferase activity"/>
    <property type="evidence" value="ECO:0007669"/>
    <property type="project" value="TreeGrafter"/>
</dbReference>
<organism evidence="5 6">
    <name type="scientific">Saccharopolyspora hordei</name>
    <dbReference type="NCBI Taxonomy" id="1838"/>
    <lineage>
        <taxon>Bacteria</taxon>
        <taxon>Bacillati</taxon>
        <taxon>Actinomycetota</taxon>
        <taxon>Actinomycetes</taxon>
        <taxon>Pseudonocardiales</taxon>
        <taxon>Pseudonocardiaceae</taxon>
        <taxon>Saccharopolyspora</taxon>
    </lineage>
</organism>
<feature type="domain" description="Glycosyl transferase family 1" evidence="3">
    <location>
        <begin position="185"/>
        <end position="348"/>
    </location>
</feature>
<evidence type="ECO:0000256" key="2">
    <source>
        <dbReference type="ARBA" id="ARBA00022679"/>
    </source>
</evidence>
<proteinExistence type="predicted"/>
<evidence type="ECO:0000259" key="3">
    <source>
        <dbReference type="Pfam" id="PF00534"/>
    </source>
</evidence>
<name>A0A853ASI6_9PSEU</name>
<dbReference type="RefSeq" id="WP_179722939.1">
    <property type="nucleotide sequence ID" value="NZ_BAABFH010000001.1"/>
</dbReference>
<sequence length="369" mass="39176">MSLRVATVITRLSGGAGTLALRGAAALDPDAHEVTLITGSGSLLRQAEEAGLETVVEPALRRPVAPAHDLLALHRLTALLRGFDVVHTHCSKAGALGRVAARRARVGRVVHTFHGFGFHRFQPAHRRRAYVAVERRLGRITDLALCVGGGVAVEAVQRRLLPPERIRTIGVAVDHAAPRRDEETRRRARRALGLAPDDVVVGAVGRLTYQKAPEHFIAALAALRRPEVVGVWVGDGEEAERVRAQAAAAGVRAVLPGERDDVVRLLPALDVFALPSRYEGLPLAIVEAMVCGVPVVATAVNAVGDVVVPGETGLLVPPHRPDLLAGAVAHLLDHPDRAARLAAAARERVAGRHEIGQLADALAQAYRAE</sequence>
<dbReference type="PANTHER" id="PTHR45947">
    <property type="entry name" value="SULFOQUINOVOSYL TRANSFERASE SQD2"/>
    <property type="match status" value="1"/>
</dbReference>
<reference evidence="5 6" key="1">
    <citation type="submission" date="2020-07" db="EMBL/GenBank/DDBJ databases">
        <title>Sequencing the genomes of 1000 actinobacteria strains.</title>
        <authorList>
            <person name="Klenk H.-P."/>
        </authorList>
    </citation>
    <scope>NUCLEOTIDE SEQUENCE [LARGE SCALE GENOMIC DNA]</scope>
    <source>
        <strain evidence="5 6">DSM 44065</strain>
    </source>
</reference>
<dbReference type="Pfam" id="PF13439">
    <property type="entry name" value="Glyco_transf_4"/>
    <property type="match status" value="1"/>
</dbReference>
<dbReference type="InterPro" id="IPR050194">
    <property type="entry name" value="Glycosyltransferase_grp1"/>
</dbReference>
<comment type="caution">
    <text evidence="5">The sequence shown here is derived from an EMBL/GenBank/DDBJ whole genome shotgun (WGS) entry which is preliminary data.</text>
</comment>
<dbReference type="EMBL" id="JACCFJ010000001">
    <property type="protein sequence ID" value="NYI85151.1"/>
    <property type="molecule type" value="Genomic_DNA"/>
</dbReference>
<evidence type="ECO:0000256" key="1">
    <source>
        <dbReference type="ARBA" id="ARBA00022676"/>
    </source>
</evidence>